<dbReference type="EMBL" id="HBUE01322749">
    <property type="protein sequence ID" value="CAG6589042.1"/>
    <property type="molecule type" value="Transcribed_RNA"/>
</dbReference>
<protein>
    <submittedName>
        <fullName evidence="1">(northern house mosquito) hypothetical protein</fullName>
    </submittedName>
</protein>
<name>A0A8D8KDM7_CULPI</name>
<sequence length="175" mass="19182">MQTGRSLSHSPAGAVRDARAPALPGVGKPWSVVVCMSVRARCLPGLPSEGNGADQTGIYYTQQHRSPPATTAATTPQSRVSFSSLVVSWRRPRLRSLSVWWLVVTRCLLAWAGPERLGERRDTHPGVFWMVRTFLLFRLHHAAMAKTVVVVAAEMPSIPVSDGRGDHLTRIHTPT</sequence>
<dbReference type="EMBL" id="HBUE01216195">
    <property type="protein sequence ID" value="CAG6537036.1"/>
    <property type="molecule type" value="Transcribed_RNA"/>
</dbReference>
<evidence type="ECO:0000313" key="1">
    <source>
        <dbReference type="EMBL" id="CAG6589039.1"/>
    </source>
</evidence>
<dbReference type="AlphaFoldDB" id="A0A8D8KDM7"/>
<proteinExistence type="predicted"/>
<accession>A0A8D8KDM7</accession>
<reference evidence="1" key="1">
    <citation type="submission" date="2021-05" db="EMBL/GenBank/DDBJ databases">
        <authorList>
            <person name="Alioto T."/>
            <person name="Alioto T."/>
            <person name="Gomez Garrido J."/>
        </authorList>
    </citation>
    <scope>NUCLEOTIDE SEQUENCE</scope>
</reference>
<dbReference type="EMBL" id="HBUE01322748">
    <property type="protein sequence ID" value="CAG6589039.1"/>
    <property type="molecule type" value="Transcribed_RNA"/>
</dbReference>
<dbReference type="EMBL" id="HBUE01216194">
    <property type="protein sequence ID" value="CAG6537033.1"/>
    <property type="molecule type" value="Transcribed_RNA"/>
</dbReference>
<dbReference type="EMBL" id="HBUE01322747">
    <property type="protein sequence ID" value="CAG6589036.1"/>
    <property type="molecule type" value="Transcribed_RNA"/>
</dbReference>
<organism evidence="1">
    <name type="scientific">Culex pipiens</name>
    <name type="common">House mosquito</name>
    <dbReference type="NCBI Taxonomy" id="7175"/>
    <lineage>
        <taxon>Eukaryota</taxon>
        <taxon>Metazoa</taxon>
        <taxon>Ecdysozoa</taxon>
        <taxon>Arthropoda</taxon>
        <taxon>Hexapoda</taxon>
        <taxon>Insecta</taxon>
        <taxon>Pterygota</taxon>
        <taxon>Neoptera</taxon>
        <taxon>Endopterygota</taxon>
        <taxon>Diptera</taxon>
        <taxon>Nematocera</taxon>
        <taxon>Culicoidea</taxon>
        <taxon>Culicidae</taxon>
        <taxon>Culicinae</taxon>
        <taxon>Culicini</taxon>
        <taxon>Culex</taxon>
        <taxon>Culex</taxon>
    </lineage>
</organism>
<dbReference type="EMBL" id="HBUE01216196">
    <property type="protein sequence ID" value="CAG6537039.1"/>
    <property type="molecule type" value="Transcribed_RNA"/>
</dbReference>